<comment type="caution">
    <text evidence="3">The sequence shown here is derived from an EMBL/GenBank/DDBJ whole genome shotgun (WGS) entry which is preliminary data.</text>
</comment>
<gene>
    <name evidence="3" type="ORF">GCM10007304_07170</name>
</gene>
<protein>
    <submittedName>
        <fullName evidence="3">Uncharacterized protein</fullName>
    </submittedName>
</protein>
<keyword evidence="2" id="KW-0812">Transmembrane</keyword>
<feature type="transmembrane region" description="Helical" evidence="2">
    <location>
        <begin position="90"/>
        <end position="113"/>
    </location>
</feature>
<dbReference type="Proteomes" id="UP000654257">
    <property type="component" value="Unassembled WGS sequence"/>
</dbReference>
<proteinExistence type="predicted"/>
<evidence type="ECO:0000256" key="1">
    <source>
        <dbReference type="SAM" id="MobiDB-lite"/>
    </source>
</evidence>
<dbReference type="RefSeq" id="WP_188543294.1">
    <property type="nucleotide sequence ID" value="NZ_BMCU01000001.1"/>
</dbReference>
<keyword evidence="2" id="KW-0472">Membrane</keyword>
<reference evidence="3" key="1">
    <citation type="journal article" date="2014" name="Int. J. Syst. Evol. Microbiol.">
        <title>Complete genome sequence of Corynebacterium casei LMG S-19264T (=DSM 44701T), isolated from a smear-ripened cheese.</title>
        <authorList>
            <consortium name="US DOE Joint Genome Institute (JGI-PGF)"/>
            <person name="Walter F."/>
            <person name="Albersmeier A."/>
            <person name="Kalinowski J."/>
            <person name="Ruckert C."/>
        </authorList>
    </citation>
    <scope>NUCLEOTIDE SEQUENCE</scope>
    <source>
        <strain evidence="3">CCM 7905</strain>
    </source>
</reference>
<keyword evidence="2" id="KW-1133">Transmembrane helix</keyword>
<dbReference type="AlphaFoldDB" id="A0A917CQW3"/>
<evidence type="ECO:0000313" key="3">
    <source>
        <dbReference type="EMBL" id="GGF95862.1"/>
    </source>
</evidence>
<sequence>MTDPNWNWHPEGLPPSAMPGPNEFEKYTAPVDVETARHLWFGAVLLGLFGLVLGLYSVFADRDAYVRELLQQVQAQDPSVTVSADTADSVLTVAIVVAVLMGGLVAALFWLVVTKMRAGKLWARAVLTFFGAIVVVTAIPSLFALTASNGATSVLTSVSGILQAVLAAGAIVLMHRKDSTRYFIATRPKM</sequence>
<evidence type="ECO:0000256" key="2">
    <source>
        <dbReference type="SAM" id="Phobius"/>
    </source>
</evidence>
<keyword evidence="4" id="KW-1185">Reference proteome</keyword>
<reference evidence="3" key="2">
    <citation type="submission" date="2020-09" db="EMBL/GenBank/DDBJ databases">
        <authorList>
            <person name="Sun Q."/>
            <person name="Sedlacek I."/>
        </authorList>
    </citation>
    <scope>NUCLEOTIDE SEQUENCE</scope>
    <source>
        <strain evidence="3">CCM 7905</strain>
    </source>
</reference>
<accession>A0A917CQW3</accession>
<feature type="transmembrane region" description="Helical" evidence="2">
    <location>
        <begin position="39"/>
        <end position="59"/>
    </location>
</feature>
<name>A0A917CQW3_9NOCA</name>
<feature type="transmembrane region" description="Helical" evidence="2">
    <location>
        <begin position="151"/>
        <end position="173"/>
    </location>
</feature>
<feature type="region of interest" description="Disordered" evidence="1">
    <location>
        <begin position="1"/>
        <end position="20"/>
    </location>
</feature>
<feature type="transmembrane region" description="Helical" evidence="2">
    <location>
        <begin position="125"/>
        <end position="145"/>
    </location>
</feature>
<dbReference type="EMBL" id="BMCU01000001">
    <property type="protein sequence ID" value="GGF95862.1"/>
    <property type="molecule type" value="Genomic_DNA"/>
</dbReference>
<evidence type="ECO:0000313" key="4">
    <source>
        <dbReference type="Proteomes" id="UP000654257"/>
    </source>
</evidence>
<organism evidence="3 4">
    <name type="scientific">Rhodococcoides trifolii</name>
    <dbReference type="NCBI Taxonomy" id="908250"/>
    <lineage>
        <taxon>Bacteria</taxon>
        <taxon>Bacillati</taxon>
        <taxon>Actinomycetota</taxon>
        <taxon>Actinomycetes</taxon>
        <taxon>Mycobacteriales</taxon>
        <taxon>Nocardiaceae</taxon>
        <taxon>Rhodococcoides</taxon>
    </lineage>
</organism>